<keyword evidence="5 6" id="KW-0067">ATP-binding</keyword>
<keyword evidence="2" id="KW-0808">Transferase</keyword>
<evidence type="ECO:0000256" key="2">
    <source>
        <dbReference type="ARBA" id="ARBA00022679"/>
    </source>
</evidence>
<dbReference type="GO" id="GO:0019136">
    <property type="term" value="F:deoxynucleoside kinase activity"/>
    <property type="evidence" value="ECO:0007669"/>
    <property type="project" value="InterPro"/>
</dbReference>
<keyword evidence="4" id="KW-0418">Kinase</keyword>
<dbReference type="PANTHER" id="PTHR10513:SF46">
    <property type="entry name" value="DEOXYGUANOSINE KINASE"/>
    <property type="match status" value="1"/>
</dbReference>
<dbReference type="Gene3D" id="3.40.50.300">
    <property type="entry name" value="P-loop containing nucleotide triphosphate hydrolases"/>
    <property type="match status" value="1"/>
</dbReference>
<dbReference type="SUPFAM" id="SSF52540">
    <property type="entry name" value="P-loop containing nucleoside triphosphate hydrolases"/>
    <property type="match status" value="1"/>
</dbReference>
<feature type="binding site" evidence="6">
    <location>
        <begin position="11"/>
        <end position="19"/>
    </location>
    <ligand>
        <name>ATP</name>
        <dbReference type="ChEBI" id="CHEBI:30616"/>
    </ligand>
</feature>
<dbReference type="GO" id="GO:0005737">
    <property type="term" value="C:cytoplasm"/>
    <property type="evidence" value="ECO:0007669"/>
    <property type="project" value="TreeGrafter"/>
</dbReference>
<evidence type="ECO:0000313" key="8">
    <source>
        <dbReference type="EMBL" id="KAA8999776.1"/>
    </source>
</evidence>
<organism evidence="8 9">
    <name type="scientific">Paenibacillus spiritus</name>
    <dbReference type="NCBI Taxonomy" id="2496557"/>
    <lineage>
        <taxon>Bacteria</taxon>
        <taxon>Bacillati</taxon>
        <taxon>Bacillota</taxon>
        <taxon>Bacilli</taxon>
        <taxon>Bacillales</taxon>
        <taxon>Paenibacillaceae</taxon>
        <taxon>Paenibacillus</taxon>
    </lineage>
</organism>
<dbReference type="Proteomes" id="UP000367750">
    <property type="component" value="Unassembled WGS sequence"/>
</dbReference>
<feature type="binding site" evidence="6">
    <location>
        <begin position="138"/>
        <end position="142"/>
    </location>
    <ligand>
        <name>ATP</name>
        <dbReference type="ChEBI" id="CHEBI:30616"/>
    </ligand>
</feature>
<feature type="domain" description="Deoxynucleoside kinase" evidence="7">
    <location>
        <begin position="7"/>
        <end position="206"/>
    </location>
</feature>
<comment type="caution">
    <text evidence="8">The sequence shown here is derived from an EMBL/GenBank/DDBJ whole genome shotgun (WGS) entry which is preliminary data.</text>
</comment>
<dbReference type="AlphaFoldDB" id="A0A5J5G0F4"/>
<keyword evidence="9" id="KW-1185">Reference proteome</keyword>
<evidence type="ECO:0000256" key="3">
    <source>
        <dbReference type="ARBA" id="ARBA00022741"/>
    </source>
</evidence>
<dbReference type="Pfam" id="PF01712">
    <property type="entry name" value="dNK"/>
    <property type="match status" value="1"/>
</dbReference>
<evidence type="ECO:0000313" key="9">
    <source>
        <dbReference type="Proteomes" id="UP000367750"/>
    </source>
</evidence>
<dbReference type="OrthoDB" id="9776634at2"/>
<proteinExistence type="inferred from homology"/>
<reference evidence="8 9" key="1">
    <citation type="submission" date="2019-09" db="EMBL/GenBank/DDBJ databases">
        <title>Bacillus ochoae sp. nov., Paenibacillus whitsoniae sp. nov., Paenibacillus spiritus sp. nov. Isolated from the Mars Exploration Rover during spacecraft assembly.</title>
        <authorList>
            <person name="Seuylemezian A."/>
            <person name="Vaishampayan P."/>
        </authorList>
    </citation>
    <scope>NUCLEOTIDE SEQUENCE [LARGE SCALE GENOMIC DNA]</scope>
    <source>
        <strain evidence="8 9">MER_111</strain>
    </source>
</reference>
<keyword evidence="3 6" id="KW-0547">Nucleotide-binding</keyword>
<dbReference type="EMBL" id="VYKK01000022">
    <property type="protein sequence ID" value="KAA8999776.1"/>
    <property type="molecule type" value="Genomic_DNA"/>
</dbReference>
<protein>
    <submittedName>
        <fullName evidence="8">AAA family ATPase</fullName>
    </submittedName>
</protein>
<dbReference type="InterPro" id="IPR031314">
    <property type="entry name" value="DNK_dom"/>
</dbReference>
<dbReference type="RefSeq" id="WP_150459208.1">
    <property type="nucleotide sequence ID" value="NZ_VYKK01000022.1"/>
</dbReference>
<accession>A0A5J5G0F4</accession>
<evidence type="ECO:0000256" key="5">
    <source>
        <dbReference type="ARBA" id="ARBA00022840"/>
    </source>
</evidence>
<name>A0A5J5G0F4_9BACL</name>
<dbReference type="PANTHER" id="PTHR10513">
    <property type="entry name" value="DEOXYNUCLEOSIDE KINASE"/>
    <property type="match status" value="1"/>
</dbReference>
<dbReference type="PIRSF" id="PIRSF000705">
    <property type="entry name" value="DNK"/>
    <property type="match status" value="1"/>
</dbReference>
<evidence type="ECO:0000256" key="4">
    <source>
        <dbReference type="ARBA" id="ARBA00022777"/>
    </source>
</evidence>
<dbReference type="InterPro" id="IPR050566">
    <property type="entry name" value="Deoxyribonucleoside_kinase"/>
</dbReference>
<sequence>MRPGHFIAVEGPIGAGKTTLAAMLARELGAPVVNEIVEENPYLGKFYQNMEDWSFQLEMFFLCNRFKQLEDEARPLLESGRTVVADYHMYKNLIFGERTLNGSKREKYRQIYHLLMDDQPRPDIVIYIKADLPTLLRRIGMRGREIEQAMDPGYLSRLIEDYEEAMPALARREPGTAFVTVDGGEIDFVENPAQFREILSQVKEHMQ</sequence>
<dbReference type="CDD" id="cd01673">
    <property type="entry name" value="dNK"/>
    <property type="match status" value="1"/>
</dbReference>
<comment type="similarity">
    <text evidence="1">Belongs to the DCK/DGK family.</text>
</comment>
<dbReference type="GO" id="GO:0005524">
    <property type="term" value="F:ATP binding"/>
    <property type="evidence" value="ECO:0007669"/>
    <property type="project" value="UniProtKB-KW"/>
</dbReference>
<evidence type="ECO:0000256" key="6">
    <source>
        <dbReference type="PIRSR" id="PIRSR000705-3"/>
    </source>
</evidence>
<gene>
    <name evidence="8" type="ORF">F4V43_15745</name>
</gene>
<dbReference type="InterPro" id="IPR027417">
    <property type="entry name" value="P-loop_NTPase"/>
</dbReference>
<dbReference type="InterPro" id="IPR002624">
    <property type="entry name" value="DCK/DGK"/>
</dbReference>
<evidence type="ECO:0000256" key="1">
    <source>
        <dbReference type="ARBA" id="ARBA00007420"/>
    </source>
</evidence>
<dbReference type="FunFam" id="3.40.50.300:FF:000659">
    <property type="entry name" value="Deoxyguanosine kinase"/>
    <property type="match status" value="1"/>
</dbReference>
<evidence type="ECO:0000259" key="7">
    <source>
        <dbReference type="Pfam" id="PF01712"/>
    </source>
</evidence>